<dbReference type="Proteomes" id="UP000007460">
    <property type="component" value="Chromosome"/>
</dbReference>
<dbReference type="KEGG" id="apb:SAR116_1017"/>
<organism evidence="1 2">
    <name type="scientific">Puniceispirillum marinum (strain IMCC1322)</name>
    <dbReference type="NCBI Taxonomy" id="488538"/>
    <lineage>
        <taxon>Bacteria</taxon>
        <taxon>Pseudomonadati</taxon>
        <taxon>Pseudomonadota</taxon>
        <taxon>Alphaproteobacteria</taxon>
        <taxon>Candidatus Puniceispirillales</taxon>
        <taxon>Candidatus Puniceispirillaceae</taxon>
        <taxon>Candidatus Puniceispirillum</taxon>
    </lineage>
</organism>
<evidence type="ECO:0000313" key="2">
    <source>
        <dbReference type="Proteomes" id="UP000007460"/>
    </source>
</evidence>
<keyword evidence="2" id="KW-1185">Reference proteome</keyword>
<evidence type="ECO:0000313" key="1">
    <source>
        <dbReference type="EMBL" id="ADE39260.1"/>
    </source>
</evidence>
<accession>D5BSL3</accession>
<proteinExistence type="predicted"/>
<reference evidence="1 2" key="1">
    <citation type="journal article" date="2010" name="J. Bacteriol.">
        <title>Complete genome sequence of "Candidatus Puniceispirillum marinum" IMCC1322, a representative of the SAR116 clade in the Alphaproteobacteria.</title>
        <authorList>
            <person name="Oh H.M."/>
            <person name="Kwon K.K."/>
            <person name="Kang I."/>
            <person name="Kang S.G."/>
            <person name="Lee J.H."/>
            <person name="Kim S.J."/>
            <person name="Cho J.C."/>
        </authorList>
    </citation>
    <scope>NUCLEOTIDE SEQUENCE [LARGE SCALE GENOMIC DNA]</scope>
    <source>
        <strain evidence="1 2">IMCC1322</strain>
    </source>
</reference>
<name>D5BSL3_PUNMI</name>
<dbReference type="HOGENOM" id="CLU_1132884_0_0_5"/>
<dbReference type="RefSeq" id="WP_013045889.1">
    <property type="nucleotide sequence ID" value="NC_014010.1"/>
</dbReference>
<protein>
    <submittedName>
        <fullName evidence="1">Uncharacterized protein</fullName>
    </submittedName>
</protein>
<dbReference type="EMBL" id="CP001751">
    <property type="protein sequence ID" value="ADE39260.1"/>
    <property type="molecule type" value="Genomic_DNA"/>
</dbReference>
<dbReference type="AlphaFoldDB" id="D5BSL3"/>
<sequence length="245" mass="28692">MNFDIMSKAMERGAEFSHVTHFAEIFDNPLMHETEDGDPVEGWEHLFERSEWGGIFVPTSNHIDLIFKDDKSEATVSVREFVAWQLLHASNFFVYYVINKVDGSSIARDLYENFDNDEPQSWNGDELPEYWVSDAEGDWLVEYNSDSLDQGISFIQRCKEEKPIEFAFKLADYILDGSCSLTNNEWYETDLIENFDERSNYDNWSVKIMCVATGKFFTEIESGFSQVMMRENKVFSYCIRNYDED</sequence>
<gene>
    <name evidence="1" type="ordered locus">SAR116_1017</name>
</gene>